<feature type="non-terminal residue" evidence="1">
    <location>
        <position position="1"/>
    </location>
</feature>
<keyword evidence="2" id="KW-1185">Reference proteome</keyword>
<evidence type="ECO:0000313" key="2">
    <source>
        <dbReference type="Proteomes" id="UP000014155"/>
    </source>
</evidence>
<comment type="caution">
    <text evidence="1">The sequence shown here is derived from an EMBL/GenBank/DDBJ whole genome shotgun (WGS) entry which is preliminary data.</text>
</comment>
<accession>S0FNV7</accession>
<dbReference type="AlphaFoldDB" id="S0FNV7"/>
<dbReference type="Proteomes" id="UP000014155">
    <property type="component" value="Unassembled WGS sequence"/>
</dbReference>
<evidence type="ECO:0000313" key="1">
    <source>
        <dbReference type="EMBL" id="EMS70158.1"/>
    </source>
</evidence>
<reference evidence="1 2" key="1">
    <citation type="journal article" date="2013" name="Genome Announc.">
        <title>Draft Genome Sequence of the Cellulolytic, Mesophilic, Anaerobic Bacterium Clostridium termitidis Strain CT1112 (DSM 5398).</title>
        <authorList>
            <person name="Lal S."/>
            <person name="Ramachandran U."/>
            <person name="Zhang X."/>
            <person name="Munir R."/>
            <person name="Sparling R."/>
            <person name="Levin D.B."/>
        </authorList>
    </citation>
    <scope>NUCLEOTIDE SEQUENCE [LARGE SCALE GENOMIC DNA]</scope>
    <source>
        <strain evidence="1 2">CT1112</strain>
    </source>
</reference>
<protein>
    <submittedName>
        <fullName evidence="1">Uncharacterized protein</fullName>
    </submittedName>
</protein>
<gene>
    <name evidence="1" type="ORF">CTER_4141</name>
</gene>
<proteinExistence type="predicted"/>
<dbReference type="EMBL" id="AORV01000059">
    <property type="protein sequence ID" value="EMS70158.1"/>
    <property type="molecule type" value="Genomic_DNA"/>
</dbReference>
<sequence>ASIKEEILNWISDKNCKKYKFN</sequence>
<name>S0FNV7_RUMCE</name>
<organism evidence="1 2">
    <name type="scientific">Ruminiclostridium cellobioparum subsp. termitidis CT1112</name>
    <dbReference type="NCBI Taxonomy" id="1195236"/>
    <lineage>
        <taxon>Bacteria</taxon>
        <taxon>Bacillati</taxon>
        <taxon>Bacillota</taxon>
        <taxon>Clostridia</taxon>
        <taxon>Eubacteriales</taxon>
        <taxon>Oscillospiraceae</taxon>
        <taxon>Ruminiclostridium</taxon>
    </lineage>
</organism>